<dbReference type="STRING" id="1802610.A2W32_00670"/>
<feature type="transmembrane region" description="Helical" evidence="1">
    <location>
        <begin position="6"/>
        <end position="27"/>
    </location>
</feature>
<dbReference type="Gene3D" id="2.120.10.30">
    <property type="entry name" value="TolB, C-terminal domain"/>
    <property type="match status" value="1"/>
</dbReference>
<proteinExistence type="predicted"/>
<keyword evidence="1" id="KW-0472">Membrane</keyword>
<dbReference type="Pfam" id="PF08308">
    <property type="entry name" value="PEGA"/>
    <property type="match status" value="1"/>
</dbReference>
<sequence length="384" mass="43379">MERKTLLKTLFTILVIFGITTVLYLYTSGYRLQREEKIKIDFKKTGMLSIKSIPEGANIYFDGELTNATDTTIPGIEPGIHSLKISKTGYVDWEKDVEVFAELVTDITAVLVSGSPRLEPLTNTGAAQPIISPSLNKLAYFSKDPLKPGVWVIPLNQGGLSLFKANPYIVIQDTQRNKYSGGTSIEWSPDEKKILVEDANKLFYLVDLQIGVAQSTASPEKVRKEWSEELTKKRNDFLERLEIPDDIRTVAIQPTTLWSPDDKKFLFTKVTGQETEYRVYNMEKPIPIGEKVDNLVFTLKKSDQQPKISWYYDSFHLILTSLDPEEKNRGTISIIRIDGTNKTEIYNNTMYSDNVYSGPGGDKLIMLTTFKSTGATNLYTLGIR</sequence>
<evidence type="ECO:0000313" key="4">
    <source>
        <dbReference type="Proteomes" id="UP000177371"/>
    </source>
</evidence>
<dbReference type="SUPFAM" id="SSF82171">
    <property type="entry name" value="DPP6 N-terminal domain-like"/>
    <property type="match status" value="1"/>
</dbReference>
<organism evidence="3 4">
    <name type="scientific">candidate division WWE3 bacterium RBG_16_37_10</name>
    <dbReference type="NCBI Taxonomy" id="1802610"/>
    <lineage>
        <taxon>Bacteria</taxon>
        <taxon>Katanobacteria</taxon>
    </lineage>
</organism>
<evidence type="ECO:0000259" key="2">
    <source>
        <dbReference type="Pfam" id="PF08308"/>
    </source>
</evidence>
<keyword evidence="1" id="KW-1133">Transmembrane helix</keyword>
<protein>
    <recommendedName>
        <fullName evidence="2">PEGA domain-containing protein</fullName>
    </recommendedName>
</protein>
<evidence type="ECO:0000256" key="1">
    <source>
        <dbReference type="SAM" id="Phobius"/>
    </source>
</evidence>
<comment type="caution">
    <text evidence="3">The sequence shown here is derived from an EMBL/GenBank/DDBJ whole genome shotgun (WGS) entry which is preliminary data.</text>
</comment>
<feature type="domain" description="PEGA" evidence="2">
    <location>
        <begin position="46"/>
        <end position="112"/>
    </location>
</feature>
<accession>A0A1F4UX08</accession>
<dbReference type="AlphaFoldDB" id="A0A1F4UX08"/>
<evidence type="ECO:0000313" key="3">
    <source>
        <dbReference type="EMBL" id="OGC49497.1"/>
    </source>
</evidence>
<gene>
    <name evidence="3" type="ORF">A2W32_00670</name>
</gene>
<dbReference type="InterPro" id="IPR013229">
    <property type="entry name" value="PEGA"/>
</dbReference>
<reference evidence="3 4" key="1">
    <citation type="journal article" date="2016" name="Nat. Commun.">
        <title>Thousands of microbial genomes shed light on interconnected biogeochemical processes in an aquifer system.</title>
        <authorList>
            <person name="Anantharaman K."/>
            <person name="Brown C.T."/>
            <person name="Hug L.A."/>
            <person name="Sharon I."/>
            <person name="Castelle C.J."/>
            <person name="Probst A.J."/>
            <person name="Thomas B.C."/>
            <person name="Singh A."/>
            <person name="Wilkins M.J."/>
            <person name="Karaoz U."/>
            <person name="Brodie E.L."/>
            <person name="Williams K.H."/>
            <person name="Hubbard S.S."/>
            <person name="Banfield J.F."/>
        </authorList>
    </citation>
    <scope>NUCLEOTIDE SEQUENCE [LARGE SCALE GENOMIC DNA]</scope>
</reference>
<dbReference type="Proteomes" id="UP000177371">
    <property type="component" value="Unassembled WGS sequence"/>
</dbReference>
<name>A0A1F4UX08_UNCKA</name>
<dbReference type="EMBL" id="MEUT01000050">
    <property type="protein sequence ID" value="OGC49497.1"/>
    <property type="molecule type" value="Genomic_DNA"/>
</dbReference>
<dbReference type="InterPro" id="IPR011042">
    <property type="entry name" value="6-blade_b-propeller_TolB-like"/>
</dbReference>
<keyword evidence="1" id="KW-0812">Transmembrane</keyword>